<keyword evidence="4" id="KW-1185">Reference proteome</keyword>
<feature type="coiled-coil region" evidence="1">
    <location>
        <begin position="82"/>
        <end position="149"/>
    </location>
</feature>
<feature type="chain" id="PRO_5015484432" evidence="2">
    <location>
        <begin position="25"/>
        <end position="208"/>
    </location>
</feature>
<evidence type="ECO:0000256" key="1">
    <source>
        <dbReference type="SAM" id="Coils"/>
    </source>
</evidence>
<reference evidence="4" key="1">
    <citation type="journal article" date="2017" name="bioRxiv">
        <title>Conservation of a gene cluster reveals novel cercosporin biosynthetic mechanisms and extends production to the genus Colletotrichum.</title>
        <authorList>
            <person name="de Jonge R."/>
            <person name="Ebert M.K."/>
            <person name="Huitt-Roehl C.R."/>
            <person name="Pal P."/>
            <person name="Suttle J.C."/>
            <person name="Spanner R.E."/>
            <person name="Neubauer J.D."/>
            <person name="Jurick W.M.II."/>
            <person name="Stott K.A."/>
            <person name="Secor G.A."/>
            <person name="Thomma B.P.H.J."/>
            <person name="Van de Peer Y."/>
            <person name="Townsend C.A."/>
            <person name="Bolton M.D."/>
        </authorList>
    </citation>
    <scope>NUCLEOTIDE SEQUENCE [LARGE SCALE GENOMIC DNA]</scope>
    <source>
        <strain evidence="4">CBS538.71</strain>
    </source>
</reference>
<keyword evidence="1" id="KW-0175">Coiled coil</keyword>
<dbReference type="AlphaFoldDB" id="A0A2S6CND9"/>
<name>A0A2S6CND9_9PEZI</name>
<comment type="caution">
    <text evidence="3">The sequence shown here is derived from an EMBL/GenBank/DDBJ whole genome shotgun (WGS) entry which is preliminary data.</text>
</comment>
<protein>
    <submittedName>
        <fullName evidence="3">Uncharacterized protein</fullName>
    </submittedName>
</protein>
<dbReference type="OrthoDB" id="3649732at2759"/>
<sequence>MKLSLLSAALFAVSSSALTAPAEGADLESRQTARQCSSSLRDFNKCKRDEADELKDFQECQQDAEKKKALLDACTSRPAGETAQLQREYDQCKREERALERAEDLRDDLEARIERELRTCRRARNRACVDQKTRELNSKKAECRRAEVAENAKDDECDRREDALKASRKSCTQLERDWQKELRECNEARIEWEEEKAECARKEARLCK</sequence>
<dbReference type="Proteomes" id="UP000237631">
    <property type="component" value="Unassembled WGS sequence"/>
</dbReference>
<evidence type="ECO:0000313" key="4">
    <source>
        <dbReference type="Proteomes" id="UP000237631"/>
    </source>
</evidence>
<dbReference type="EMBL" id="PNEN01000106">
    <property type="protein sequence ID" value="PPJ61190.1"/>
    <property type="molecule type" value="Genomic_DNA"/>
</dbReference>
<organism evidence="3 4">
    <name type="scientific">Cercospora berteroae</name>
    <dbReference type="NCBI Taxonomy" id="357750"/>
    <lineage>
        <taxon>Eukaryota</taxon>
        <taxon>Fungi</taxon>
        <taxon>Dikarya</taxon>
        <taxon>Ascomycota</taxon>
        <taxon>Pezizomycotina</taxon>
        <taxon>Dothideomycetes</taxon>
        <taxon>Dothideomycetidae</taxon>
        <taxon>Mycosphaerellales</taxon>
        <taxon>Mycosphaerellaceae</taxon>
        <taxon>Cercospora</taxon>
    </lineage>
</organism>
<keyword evidence="2" id="KW-0732">Signal</keyword>
<evidence type="ECO:0000313" key="3">
    <source>
        <dbReference type="EMBL" id="PPJ61190.1"/>
    </source>
</evidence>
<gene>
    <name evidence="3" type="ORF">CBER1_10751</name>
</gene>
<proteinExistence type="predicted"/>
<feature type="signal peptide" evidence="2">
    <location>
        <begin position="1"/>
        <end position="24"/>
    </location>
</feature>
<feature type="coiled-coil region" evidence="1">
    <location>
        <begin position="175"/>
        <end position="202"/>
    </location>
</feature>
<accession>A0A2S6CND9</accession>
<evidence type="ECO:0000256" key="2">
    <source>
        <dbReference type="SAM" id="SignalP"/>
    </source>
</evidence>